<evidence type="ECO:0000313" key="3">
    <source>
        <dbReference type="Proteomes" id="UP001519295"/>
    </source>
</evidence>
<organism evidence="2 3">
    <name type="scientific">Pseudonocardia parietis</name>
    <dbReference type="NCBI Taxonomy" id="570936"/>
    <lineage>
        <taxon>Bacteria</taxon>
        <taxon>Bacillati</taxon>
        <taxon>Actinomycetota</taxon>
        <taxon>Actinomycetes</taxon>
        <taxon>Pseudonocardiales</taxon>
        <taxon>Pseudonocardiaceae</taxon>
        <taxon>Pseudonocardia</taxon>
    </lineage>
</organism>
<evidence type="ECO:0000313" key="2">
    <source>
        <dbReference type="EMBL" id="MBP2370343.1"/>
    </source>
</evidence>
<keyword evidence="1" id="KW-1133">Transmembrane helix</keyword>
<feature type="transmembrane region" description="Helical" evidence="1">
    <location>
        <begin position="59"/>
        <end position="78"/>
    </location>
</feature>
<reference evidence="2 3" key="1">
    <citation type="submission" date="2021-03" db="EMBL/GenBank/DDBJ databases">
        <title>Sequencing the genomes of 1000 actinobacteria strains.</title>
        <authorList>
            <person name="Klenk H.-P."/>
        </authorList>
    </citation>
    <scope>NUCLEOTIDE SEQUENCE [LARGE SCALE GENOMIC DNA]</scope>
    <source>
        <strain evidence="2 3">DSM 45256</strain>
    </source>
</reference>
<comment type="caution">
    <text evidence="2">The sequence shown here is derived from an EMBL/GenBank/DDBJ whole genome shotgun (WGS) entry which is preliminary data.</text>
</comment>
<keyword evidence="3" id="KW-1185">Reference proteome</keyword>
<accession>A0ABS4W318</accession>
<feature type="transmembrane region" description="Helical" evidence="1">
    <location>
        <begin position="21"/>
        <end position="39"/>
    </location>
</feature>
<keyword evidence="1" id="KW-0812">Transmembrane</keyword>
<gene>
    <name evidence="2" type="ORF">JOF36_006039</name>
</gene>
<dbReference type="RefSeq" id="WP_210033523.1">
    <property type="nucleotide sequence ID" value="NZ_JAGINU010000001.1"/>
</dbReference>
<keyword evidence="1" id="KW-0472">Membrane</keyword>
<sequence>MSGPASPTRGAAGGRSTGFRVGPRQIVAAVLVVLAIVFIAQNRDPASIDLFTLNVTAPLWIVLAAMVLVGLVIGLVLGRRRARR</sequence>
<proteinExistence type="predicted"/>
<evidence type="ECO:0000256" key="1">
    <source>
        <dbReference type="SAM" id="Phobius"/>
    </source>
</evidence>
<dbReference type="Proteomes" id="UP001519295">
    <property type="component" value="Unassembled WGS sequence"/>
</dbReference>
<dbReference type="EMBL" id="JAGINU010000001">
    <property type="protein sequence ID" value="MBP2370343.1"/>
    <property type="molecule type" value="Genomic_DNA"/>
</dbReference>
<protein>
    <submittedName>
        <fullName evidence="2">Integral membrane protein</fullName>
    </submittedName>
</protein>
<name>A0ABS4W318_9PSEU</name>